<dbReference type="InterPro" id="IPR050811">
    <property type="entry name" value="Phosphate_ABC_transporter"/>
</dbReference>
<evidence type="ECO:0000259" key="3">
    <source>
        <dbReference type="Pfam" id="PF12849"/>
    </source>
</evidence>
<sequence>MSDSPPNRREFLRATGLAAALTGIAGCVQDRAPGTAEPNSTTATDEPTATATAPESTDAPTATETEVEETTEAETTEEEPTESIPPLTADGSSTIYPIANKAASYWNSNVPADDREYWPHAEYGIETDENLADYWAGKNGFEPTGERSTPPYVVNVGLSHSERGVKSVQKGRVDIGNSSAPVAAELPDADQSTLDSFVDHVVAVDGQPIVVSREIYDAGVTKLTGDELKKIYTKEITNWSELGGPDREIQAIARAEGSGTDTAFRANLYGDPEAPIEPDVRKEMNQQVKQLVEQSDNAIAYLALAFVEPDGPVPPVALELDGTTYEYGENLGAKEYPLSRDLHCYTWKDTSKKEAAFLDMVLSEFGQDTFVADNHYLTLPENRRATQRRRLPSRN</sequence>
<dbReference type="Pfam" id="PF12849">
    <property type="entry name" value="PBP_like_2"/>
    <property type="match status" value="1"/>
</dbReference>
<dbReference type="EMBL" id="JBHUDJ010000001">
    <property type="protein sequence ID" value="MFD1586002.1"/>
    <property type="molecule type" value="Genomic_DNA"/>
</dbReference>
<organism evidence="4 5">
    <name type="scientific">Halorientalis brevis</name>
    <dbReference type="NCBI Taxonomy" id="1126241"/>
    <lineage>
        <taxon>Archaea</taxon>
        <taxon>Methanobacteriati</taxon>
        <taxon>Methanobacteriota</taxon>
        <taxon>Stenosarchaea group</taxon>
        <taxon>Halobacteria</taxon>
        <taxon>Halobacteriales</taxon>
        <taxon>Haloarculaceae</taxon>
        <taxon>Halorientalis</taxon>
    </lineage>
</organism>
<feature type="domain" description="PBP" evidence="3">
    <location>
        <begin position="146"/>
        <end position="363"/>
    </location>
</feature>
<keyword evidence="5" id="KW-1185">Reference proteome</keyword>
<dbReference type="AlphaFoldDB" id="A0ABD6C9R6"/>
<accession>A0ABD6C9R6</accession>
<dbReference type="Proteomes" id="UP001597119">
    <property type="component" value="Unassembled WGS sequence"/>
</dbReference>
<evidence type="ECO:0000256" key="1">
    <source>
        <dbReference type="ARBA" id="ARBA00022729"/>
    </source>
</evidence>
<gene>
    <name evidence="4" type="ORF">ACFR9U_03330</name>
</gene>
<dbReference type="PANTHER" id="PTHR30570:SF1">
    <property type="entry name" value="PHOSPHATE-BINDING PROTEIN PSTS"/>
    <property type="match status" value="1"/>
</dbReference>
<dbReference type="NCBIfam" id="TIGR01409">
    <property type="entry name" value="TAT_signal_seq"/>
    <property type="match status" value="1"/>
</dbReference>
<evidence type="ECO:0000313" key="4">
    <source>
        <dbReference type="EMBL" id="MFD1586002.1"/>
    </source>
</evidence>
<feature type="compositionally biased region" description="Acidic residues" evidence="2">
    <location>
        <begin position="65"/>
        <end position="81"/>
    </location>
</feature>
<comment type="caution">
    <text evidence="4">The sequence shown here is derived from an EMBL/GenBank/DDBJ whole genome shotgun (WGS) entry which is preliminary data.</text>
</comment>
<dbReference type="PANTHER" id="PTHR30570">
    <property type="entry name" value="PERIPLASMIC PHOSPHATE BINDING COMPONENT OF PHOSPHATE ABC TRANSPORTER"/>
    <property type="match status" value="1"/>
</dbReference>
<dbReference type="Gene3D" id="3.40.190.10">
    <property type="entry name" value="Periplasmic binding protein-like II"/>
    <property type="match status" value="2"/>
</dbReference>
<dbReference type="InterPro" id="IPR024370">
    <property type="entry name" value="PBP_domain"/>
</dbReference>
<proteinExistence type="predicted"/>
<dbReference type="PROSITE" id="PS51318">
    <property type="entry name" value="TAT"/>
    <property type="match status" value="1"/>
</dbReference>
<keyword evidence="1" id="KW-0732">Signal</keyword>
<dbReference type="InterPro" id="IPR019546">
    <property type="entry name" value="TAT_signal_bac_arc"/>
</dbReference>
<feature type="compositionally biased region" description="Low complexity" evidence="2">
    <location>
        <begin position="40"/>
        <end position="64"/>
    </location>
</feature>
<name>A0ABD6C9R6_9EURY</name>
<evidence type="ECO:0000256" key="2">
    <source>
        <dbReference type="SAM" id="MobiDB-lite"/>
    </source>
</evidence>
<reference evidence="4 5" key="1">
    <citation type="journal article" date="2019" name="Int. J. Syst. Evol. Microbiol.">
        <title>The Global Catalogue of Microorganisms (GCM) 10K type strain sequencing project: providing services to taxonomists for standard genome sequencing and annotation.</title>
        <authorList>
            <consortium name="The Broad Institute Genomics Platform"/>
            <consortium name="The Broad Institute Genome Sequencing Center for Infectious Disease"/>
            <person name="Wu L."/>
            <person name="Ma J."/>
        </authorList>
    </citation>
    <scope>NUCLEOTIDE SEQUENCE [LARGE SCALE GENOMIC DNA]</scope>
    <source>
        <strain evidence="4 5">CGMCC 1.12125</strain>
    </source>
</reference>
<dbReference type="SUPFAM" id="SSF53850">
    <property type="entry name" value="Periplasmic binding protein-like II"/>
    <property type="match status" value="1"/>
</dbReference>
<dbReference type="InterPro" id="IPR006311">
    <property type="entry name" value="TAT_signal"/>
</dbReference>
<protein>
    <submittedName>
        <fullName evidence="4">Substrate-binding domain-containing protein</fullName>
    </submittedName>
</protein>
<dbReference type="RefSeq" id="WP_247376710.1">
    <property type="nucleotide sequence ID" value="NZ_JALLGV010000003.1"/>
</dbReference>
<feature type="region of interest" description="Disordered" evidence="2">
    <location>
        <begin position="29"/>
        <end position="92"/>
    </location>
</feature>
<evidence type="ECO:0000313" key="5">
    <source>
        <dbReference type="Proteomes" id="UP001597119"/>
    </source>
</evidence>